<dbReference type="InterPro" id="IPR029154">
    <property type="entry name" value="HIBADH-like_NADP-bd"/>
</dbReference>
<keyword evidence="6" id="KW-1185">Reference proteome</keyword>
<keyword evidence="1" id="KW-0560">Oxidoreductase</keyword>
<sequence>MPTKKHTISIIGTGIMGRGIASNLAKANQNLKLYARNTLKIADLISDNVQIFNSPMEAAKNTDIVVLCLTEDTVVEKEVITSGLLETKPPIILDCGTTSLSMTFRLAKLCSAKQIRFYDSPMTGSKNAARDGQILFMIGAEKKEIEDIQFFFELCGKNTEYCGALGSGQKAKLALNMIQAGIFQIYMEGFELAKNSGIEPEILKDILLGSAAKSGIAEFKFPFVFSRNYETHFSLKNMRKDVYHAMELAKENKTNLSLCQNLPAIYDSGMNAGFGENDFCSLNEVTAKIHPPKSENP</sequence>
<accession>A0ABM6YBN0</accession>
<dbReference type="Gene3D" id="3.40.50.720">
    <property type="entry name" value="NAD(P)-binding Rossmann-like Domain"/>
    <property type="match status" value="1"/>
</dbReference>
<evidence type="ECO:0000256" key="2">
    <source>
        <dbReference type="ARBA" id="ARBA00023027"/>
    </source>
</evidence>
<dbReference type="Gene3D" id="1.10.1040.10">
    <property type="entry name" value="N-(1-d-carboxylethyl)-l-norvaline Dehydrogenase, domain 2"/>
    <property type="match status" value="1"/>
</dbReference>
<dbReference type="InterPro" id="IPR015815">
    <property type="entry name" value="HIBADH-related"/>
</dbReference>
<organism evidence="5 6">
    <name type="scientific">Leptospira mayottensis</name>
    <dbReference type="NCBI Taxonomy" id="1137606"/>
    <lineage>
        <taxon>Bacteria</taxon>
        <taxon>Pseudomonadati</taxon>
        <taxon>Spirochaetota</taxon>
        <taxon>Spirochaetia</taxon>
        <taxon>Leptospirales</taxon>
        <taxon>Leptospiraceae</taxon>
        <taxon>Leptospira</taxon>
    </lineage>
</organism>
<dbReference type="Pfam" id="PF03446">
    <property type="entry name" value="NAD_binding_2"/>
    <property type="match status" value="1"/>
</dbReference>
<reference evidence="5 6" key="2">
    <citation type="submission" date="2018-09" db="EMBL/GenBank/DDBJ databases">
        <title>Complete Genome sequences of three Leptospira mayottensis isolates obtained from Tenrecid mammals endemic to the Malagasy region.</title>
        <authorList>
            <person name="Cordonin C."/>
            <person name="Toty C."/>
        </authorList>
    </citation>
    <scope>NUCLEOTIDE SEQUENCE [LARGE SCALE GENOMIC DNA]</scope>
    <source>
        <strain evidence="5 6">MDI222</strain>
    </source>
</reference>
<dbReference type="Proteomes" id="UP000258889">
    <property type="component" value="Chromosome i"/>
</dbReference>
<dbReference type="InterPro" id="IPR036291">
    <property type="entry name" value="NAD(P)-bd_dom_sf"/>
</dbReference>
<name>A0ABM6YBN0_9LEPT</name>
<dbReference type="InterPro" id="IPR008927">
    <property type="entry name" value="6-PGluconate_DH-like_C_sf"/>
</dbReference>
<gene>
    <name evidence="5" type="ORF">DQM28_15915</name>
</gene>
<dbReference type="SUPFAM" id="SSF51735">
    <property type="entry name" value="NAD(P)-binding Rossmann-fold domains"/>
    <property type="match status" value="1"/>
</dbReference>
<feature type="domain" description="6-phosphogluconate dehydrogenase NADP-binding" evidence="3">
    <location>
        <begin position="7"/>
        <end position="163"/>
    </location>
</feature>
<protein>
    <submittedName>
        <fullName evidence="5">NAD(P)-dependent oxidoreductase</fullName>
    </submittedName>
</protein>
<dbReference type="Pfam" id="PF14833">
    <property type="entry name" value="NAD_binding_11"/>
    <property type="match status" value="1"/>
</dbReference>
<evidence type="ECO:0000259" key="4">
    <source>
        <dbReference type="Pfam" id="PF14833"/>
    </source>
</evidence>
<dbReference type="InterPro" id="IPR006115">
    <property type="entry name" value="6PGDH_NADP-bd"/>
</dbReference>
<evidence type="ECO:0000313" key="6">
    <source>
        <dbReference type="Proteomes" id="UP000258889"/>
    </source>
</evidence>
<dbReference type="SUPFAM" id="SSF48179">
    <property type="entry name" value="6-phosphogluconate dehydrogenase C-terminal domain-like"/>
    <property type="match status" value="1"/>
</dbReference>
<dbReference type="RefSeq" id="WP_004279613.1">
    <property type="nucleotide sequence ID" value="NZ_CP030144.1"/>
</dbReference>
<proteinExistence type="predicted"/>
<evidence type="ECO:0000256" key="1">
    <source>
        <dbReference type="ARBA" id="ARBA00023002"/>
    </source>
</evidence>
<evidence type="ECO:0000313" key="5">
    <source>
        <dbReference type="EMBL" id="AXR65487.1"/>
    </source>
</evidence>
<reference evidence="5 6" key="1">
    <citation type="submission" date="2018-06" db="EMBL/GenBank/DDBJ databases">
        <authorList>
            <person name="Tortosa P."/>
        </authorList>
    </citation>
    <scope>NUCLEOTIDE SEQUENCE [LARGE SCALE GENOMIC DNA]</scope>
    <source>
        <strain evidence="5 6">MDI222</strain>
    </source>
</reference>
<feature type="domain" description="3-hydroxyisobutyrate dehydrogenase-like NAD-binding" evidence="4">
    <location>
        <begin position="166"/>
        <end position="282"/>
    </location>
</feature>
<dbReference type="PANTHER" id="PTHR43060:SF15">
    <property type="entry name" value="3-HYDROXYISOBUTYRATE DEHYDROGENASE-LIKE 1, MITOCHONDRIAL-RELATED"/>
    <property type="match status" value="1"/>
</dbReference>
<dbReference type="PIRSF" id="PIRSF000103">
    <property type="entry name" value="HIBADH"/>
    <property type="match status" value="1"/>
</dbReference>
<keyword evidence="2" id="KW-0520">NAD</keyword>
<dbReference type="InterPro" id="IPR013328">
    <property type="entry name" value="6PGD_dom2"/>
</dbReference>
<evidence type="ECO:0000259" key="3">
    <source>
        <dbReference type="Pfam" id="PF03446"/>
    </source>
</evidence>
<dbReference type="EMBL" id="CP030144">
    <property type="protein sequence ID" value="AXR65487.1"/>
    <property type="molecule type" value="Genomic_DNA"/>
</dbReference>
<dbReference type="PANTHER" id="PTHR43060">
    <property type="entry name" value="3-HYDROXYISOBUTYRATE DEHYDROGENASE-LIKE 1, MITOCHONDRIAL-RELATED"/>
    <property type="match status" value="1"/>
</dbReference>